<feature type="non-terminal residue" evidence="1">
    <location>
        <position position="1"/>
    </location>
</feature>
<dbReference type="PANTHER" id="PTHR47501:SF5">
    <property type="entry name" value="HAT C-TERMINAL DIMERISATION DOMAIN-CONTAINING PROTEIN"/>
    <property type="match status" value="1"/>
</dbReference>
<dbReference type="SUPFAM" id="SSF53098">
    <property type="entry name" value="Ribonuclease H-like"/>
    <property type="match status" value="1"/>
</dbReference>
<gene>
    <name evidence="1" type="ORF">EAI_01402</name>
</gene>
<dbReference type="InParanoid" id="E2BRA0"/>
<evidence type="ECO:0000313" key="2">
    <source>
        <dbReference type="Proteomes" id="UP000008237"/>
    </source>
</evidence>
<dbReference type="Proteomes" id="UP000008237">
    <property type="component" value="Unassembled WGS sequence"/>
</dbReference>
<dbReference type="AlphaFoldDB" id="E2BRA0"/>
<proteinExistence type="predicted"/>
<dbReference type="OrthoDB" id="8195018at2759"/>
<dbReference type="EMBL" id="GL449936">
    <property type="protein sequence ID" value="EFN81789.1"/>
    <property type="molecule type" value="Genomic_DNA"/>
</dbReference>
<organism evidence="2">
    <name type="scientific">Harpegnathos saltator</name>
    <name type="common">Jerdon's jumping ant</name>
    <dbReference type="NCBI Taxonomy" id="610380"/>
    <lineage>
        <taxon>Eukaryota</taxon>
        <taxon>Metazoa</taxon>
        <taxon>Ecdysozoa</taxon>
        <taxon>Arthropoda</taxon>
        <taxon>Hexapoda</taxon>
        <taxon>Insecta</taxon>
        <taxon>Pterygota</taxon>
        <taxon>Neoptera</taxon>
        <taxon>Endopterygota</taxon>
        <taxon>Hymenoptera</taxon>
        <taxon>Apocrita</taxon>
        <taxon>Aculeata</taxon>
        <taxon>Formicoidea</taxon>
        <taxon>Formicidae</taxon>
        <taxon>Ponerinae</taxon>
        <taxon>Ponerini</taxon>
        <taxon>Harpegnathos</taxon>
    </lineage>
</organism>
<keyword evidence="2" id="KW-1185">Reference proteome</keyword>
<reference evidence="1 2" key="1">
    <citation type="journal article" date="2010" name="Science">
        <title>Genomic comparison of the ants Camponotus floridanus and Harpegnathos saltator.</title>
        <authorList>
            <person name="Bonasio R."/>
            <person name="Zhang G."/>
            <person name="Ye C."/>
            <person name="Mutti N.S."/>
            <person name="Fang X."/>
            <person name="Qin N."/>
            <person name="Donahue G."/>
            <person name="Yang P."/>
            <person name="Li Q."/>
            <person name="Li C."/>
            <person name="Zhang P."/>
            <person name="Huang Z."/>
            <person name="Berger S.L."/>
            <person name="Reinberg D."/>
            <person name="Wang J."/>
            <person name="Liebig J."/>
        </authorList>
    </citation>
    <scope>NUCLEOTIDE SEQUENCE [LARGE SCALE GENOMIC DNA]</scope>
    <source>
        <strain evidence="1 2">R22 G/1</strain>
    </source>
</reference>
<name>E2BRA0_HARSA</name>
<evidence type="ECO:0000313" key="1">
    <source>
        <dbReference type="EMBL" id="EFN81789.1"/>
    </source>
</evidence>
<dbReference type="PANTHER" id="PTHR47501">
    <property type="entry name" value="TRANSPOSASE-RELATED"/>
    <property type="match status" value="1"/>
</dbReference>
<sequence>HSLVHRIEDEYHQVMTKLKQSLQAIDFVCTTADVGSSSKRSYLGMTVHWIDSGTLKREGAAIACRRFKGSHTYDKVAEIMNEVHSEFDLKLYKITKTLIDNGSNMVKAFRMFGKSESIVISSDCQQNSNCNTDSYDEDNEDSEIDEDSDLLPQAFPEPVEDHIGDYELPSHGRCATHTLHLIAAVDIKQAMAENNAYKTVYNSAFGKYQALWNLCARSPKACEIYLNTTGKSSTFPCPTRWNFYYDSVNDLLIVKEHLNETLKSLKLLFKETDLEFLSEYVKCLKPIVEAIQRLQGEKDTYYGMLLPQLMRIVKILSSLKLEKPTYCSHLIEVIDRNLKLRFKQFFLFESTANDGILASVAHPFFKMKWVPKEEKEHVKALFL</sequence>
<evidence type="ECO:0008006" key="3">
    <source>
        <dbReference type="Google" id="ProtNLM"/>
    </source>
</evidence>
<accession>E2BRA0</accession>
<protein>
    <recommendedName>
        <fullName evidence="3">AC9 transposase</fullName>
    </recommendedName>
</protein>
<feature type="non-terminal residue" evidence="1">
    <location>
        <position position="383"/>
    </location>
</feature>
<dbReference type="OMA" id="RIEDEYH"/>
<dbReference type="InterPro" id="IPR012337">
    <property type="entry name" value="RNaseH-like_sf"/>
</dbReference>